<evidence type="ECO:0000313" key="5">
    <source>
        <dbReference type="Proteomes" id="UP000321776"/>
    </source>
</evidence>
<dbReference type="PANTHER" id="PTHR46268:SF15">
    <property type="entry name" value="UNIVERSAL STRESS PROTEIN HP_0031"/>
    <property type="match status" value="1"/>
</dbReference>
<dbReference type="Pfam" id="PF00582">
    <property type="entry name" value="Usp"/>
    <property type="match status" value="2"/>
</dbReference>
<evidence type="ECO:0000313" key="6">
    <source>
        <dbReference type="Proteomes" id="UP001481677"/>
    </source>
</evidence>
<dbReference type="Proteomes" id="UP000321776">
    <property type="component" value="Unassembled WGS sequence"/>
</dbReference>
<dbReference type="PANTHER" id="PTHR46268">
    <property type="entry name" value="STRESS RESPONSE PROTEIN NHAX"/>
    <property type="match status" value="1"/>
</dbReference>
<dbReference type="InterPro" id="IPR006016">
    <property type="entry name" value="UspA"/>
</dbReference>
<comment type="similarity">
    <text evidence="1">Belongs to the universal stress protein A family.</text>
</comment>
<dbReference type="AlphaFoldDB" id="A0A5C6VHN2"/>
<dbReference type="CDD" id="cd00293">
    <property type="entry name" value="USP-like"/>
    <property type="match status" value="2"/>
</dbReference>
<evidence type="ECO:0000313" key="4">
    <source>
        <dbReference type="EMBL" id="TXC84429.1"/>
    </source>
</evidence>
<dbReference type="EMBL" id="JAZHGA010000025">
    <property type="protein sequence ID" value="MEM5343609.1"/>
    <property type="molecule type" value="Genomic_DNA"/>
</dbReference>
<dbReference type="PRINTS" id="PR01438">
    <property type="entry name" value="UNVRSLSTRESS"/>
</dbReference>
<dbReference type="RefSeq" id="WP_028367856.1">
    <property type="nucleotide sequence ID" value="NZ_JAZHFZ010000027.1"/>
</dbReference>
<accession>A0A5C6VHN2</accession>
<feature type="domain" description="UspA" evidence="2">
    <location>
        <begin position="3"/>
        <end position="143"/>
    </location>
</feature>
<dbReference type="EMBL" id="VOQS01000003">
    <property type="protein sequence ID" value="TXC84429.1"/>
    <property type="molecule type" value="Genomic_DNA"/>
</dbReference>
<reference evidence="4 5" key="1">
    <citation type="journal article" date="2018" name="Int. J. Syst. Evol. Microbiol.">
        <title>Paraburkholderia azotifigens sp. nov., a nitrogen-fixing bacterium isolated from paddy soil.</title>
        <authorList>
            <person name="Choi G.M."/>
            <person name="Im W.T."/>
        </authorList>
    </citation>
    <scope>NUCLEOTIDE SEQUENCE [LARGE SCALE GENOMIC DNA]</scope>
    <source>
        <strain evidence="4 5">NF 2-5-3</strain>
    </source>
</reference>
<reference evidence="3 6" key="3">
    <citation type="submission" date="2024-01" db="EMBL/GenBank/DDBJ databases">
        <title>The diversity of rhizobia nodulating Mimosa spp. in eleven states of Brazil covering several biomes is determined by host plant, location, and edaphic factors.</title>
        <authorList>
            <person name="Rouws L."/>
            <person name="Barauna A."/>
            <person name="Beukes C."/>
            <person name="De Faria S.M."/>
            <person name="Gross E."/>
            <person name="Dos Reis Junior F.B."/>
            <person name="Simon M."/>
            <person name="Maluk M."/>
            <person name="Odee D.W."/>
            <person name="Kenicer G."/>
            <person name="Young J.P.W."/>
            <person name="Reis V.M."/>
            <person name="Zilli J."/>
            <person name="James E.K."/>
        </authorList>
    </citation>
    <scope>NUCLEOTIDE SEQUENCE [LARGE SCALE GENOMIC DNA]</scope>
    <source>
        <strain evidence="3 6">JPY530</strain>
    </source>
</reference>
<proteinExistence type="inferred from homology"/>
<feature type="domain" description="UspA" evidence="2">
    <location>
        <begin position="154"/>
        <end position="276"/>
    </location>
</feature>
<evidence type="ECO:0000256" key="1">
    <source>
        <dbReference type="ARBA" id="ARBA00008791"/>
    </source>
</evidence>
<evidence type="ECO:0000259" key="2">
    <source>
        <dbReference type="Pfam" id="PF00582"/>
    </source>
</evidence>
<dbReference type="Proteomes" id="UP001481677">
    <property type="component" value="Unassembled WGS sequence"/>
</dbReference>
<protein>
    <submittedName>
        <fullName evidence="4">Universal stress protein</fullName>
    </submittedName>
</protein>
<sequence length="279" mass="30779">MSYRSILVHLDTSTHARARLEFALQLAHRFHARLTGVFSAYVPDSQALFIMAGTASYYAEHERQRKDKCDELKRLFHAELARLEVDGQWIAAEGYPNESMPPYARLADLVVASQTDLDDPESFVAEQFIENLIMAAGRPVLVMPSSGTFADCGKQVLIAWDGSREATRALHDAMPFLSDAANVTLLTVNADRDEPTGRRIPGADIAVTLARHGVKVEVREVNVERYAPVGEVLLSQAADLGCDLVVMGAYAHTRLRELVMGGATRTLLRSMTVPVLYSH</sequence>
<evidence type="ECO:0000313" key="3">
    <source>
        <dbReference type="EMBL" id="MEM5343609.1"/>
    </source>
</evidence>
<dbReference type="Gene3D" id="3.40.50.12370">
    <property type="match status" value="1"/>
</dbReference>
<keyword evidence="6" id="KW-1185">Reference proteome</keyword>
<dbReference type="InterPro" id="IPR006015">
    <property type="entry name" value="Universal_stress_UspA"/>
</dbReference>
<reference evidence="4" key="2">
    <citation type="submission" date="2019-08" db="EMBL/GenBank/DDBJ databases">
        <authorList>
            <person name="Im W.-T."/>
        </authorList>
    </citation>
    <scope>NUCLEOTIDE SEQUENCE</scope>
    <source>
        <strain evidence="4">NF 2-5-3</strain>
    </source>
</reference>
<name>A0A5C6VHN2_9BURK</name>
<dbReference type="SUPFAM" id="SSF52402">
    <property type="entry name" value="Adenine nucleotide alpha hydrolases-like"/>
    <property type="match status" value="2"/>
</dbReference>
<comment type="caution">
    <text evidence="4">The sequence shown here is derived from an EMBL/GenBank/DDBJ whole genome shotgun (WGS) entry which is preliminary data.</text>
</comment>
<gene>
    <name evidence="4" type="ORF">FRZ40_29550</name>
    <name evidence="3" type="ORF">V4C56_28795</name>
</gene>
<organism evidence="4 5">
    <name type="scientific">Paraburkholderia azotifigens</name>
    <dbReference type="NCBI Taxonomy" id="2057004"/>
    <lineage>
        <taxon>Bacteria</taxon>
        <taxon>Pseudomonadati</taxon>
        <taxon>Pseudomonadota</taxon>
        <taxon>Betaproteobacteria</taxon>
        <taxon>Burkholderiales</taxon>
        <taxon>Burkholderiaceae</taxon>
        <taxon>Paraburkholderia</taxon>
    </lineage>
</organism>